<accession>A0A9X1HP71</accession>
<dbReference type="Proteomes" id="UP001139409">
    <property type="component" value="Unassembled WGS sequence"/>
</dbReference>
<keyword evidence="4" id="KW-0012">Acyltransferase</keyword>
<evidence type="ECO:0000256" key="4">
    <source>
        <dbReference type="ARBA" id="ARBA00023315"/>
    </source>
</evidence>
<gene>
    <name evidence="6" type="ORF">LDX50_02915</name>
</gene>
<keyword evidence="3" id="KW-0808">Transferase</keyword>
<feature type="domain" description="Serine acetyltransferase N-terminal" evidence="5">
    <location>
        <begin position="75"/>
        <end position="124"/>
    </location>
</feature>
<sequence length="273" mass="30265">MDESFINQLWHSHQECTKCPPAHEVRNFYRGLLGLLFPPFAEKSLTDVQSIHVRVDELRVMLRRILYRNLLESEEQKIENAFFSRLPNIYESIQKDITAMYEGDPAARSRDEVIRAYPGFYAISAYRIAHALADLGVETIPRMITEHAHGITGIDIHPLAEIGEYFCIDHGTGVVIGETTHIGNHVKIYQGVTLGALSVSKEDASTKRHPTIEDGVVLYAGATILGGSTVIGSGSVIGGNVWLTQSVPPNSKIYYKATMSHTNEGTSDMVIIK</sequence>
<keyword evidence="7" id="KW-1185">Reference proteome</keyword>
<dbReference type="Pfam" id="PF06426">
    <property type="entry name" value="SATase_N"/>
    <property type="match status" value="1"/>
</dbReference>
<dbReference type="Gene3D" id="2.160.10.10">
    <property type="entry name" value="Hexapeptide repeat proteins"/>
    <property type="match status" value="1"/>
</dbReference>
<dbReference type="GO" id="GO:0005737">
    <property type="term" value="C:cytoplasm"/>
    <property type="evidence" value="ECO:0007669"/>
    <property type="project" value="InterPro"/>
</dbReference>
<dbReference type="InterPro" id="IPR010493">
    <property type="entry name" value="Ser_AcTrfase_N"/>
</dbReference>
<protein>
    <recommendedName>
        <fullName evidence="1">Serine acetyltransferase</fullName>
    </recommendedName>
</protein>
<organism evidence="6 7">
    <name type="scientific">Fulvivirga sedimenti</name>
    <dbReference type="NCBI Taxonomy" id="2879465"/>
    <lineage>
        <taxon>Bacteria</taxon>
        <taxon>Pseudomonadati</taxon>
        <taxon>Bacteroidota</taxon>
        <taxon>Cytophagia</taxon>
        <taxon>Cytophagales</taxon>
        <taxon>Fulvivirgaceae</taxon>
        <taxon>Fulvivirga</taxon>
    </lineage>
</organism>
<dbReference type="RefSeq" id="WP_225696911.1">
    <property type="nucleotide sequence ID" value="NZ_JAIXNE010000001.1"/>
</dbReference>
<dbReference type="PANTHER" id="PTHR42811">
    <property type="entry name" value="SERINE ACETYLTRANSFERASE"/>
    <property type="match status" value="1"/>
</dbReference>
<reference evidence="6" key="1">
    <citation type="submission" date="2021-09" db="EMBL/GenBank/DDBJ databases">
        <title>Fulvivirga sp. isolated from coastal sediment.</title>
        <authorList>
            <person name="Yu H."/>
        </authorList>
    </citation>
    <scope>NUCLEOTIDE SEQUENCE</scope>
    <source>
        <strain evidence="6">1062</strain>
    </source>
</reference>
<dbReference type="AlphaFoldDB" id="A0A9X1HP71"/>
<dbReference type="GO" id="GO:0006535">
    <property type="term" value="P:cysteine biosynthetic process from serine"/>
    <property type="evidence" value="ECO:0007669"/>
    <property type="project" value="InterPro"/>
</dbReference>
<dbReference type="CDD" id="cd03354">
    <property type="entry name" value="LbH_SAT"/>
    <property type="match status" value="1"/>
</dbReference>
<dbReference type="SUPFAM" id="SSF51161">
    <property type="entry name" value="Trimeric LpxA-like enzymes"/>
    <property type="match status" value="1"/>
</dbReference>
<dbReference type="GO" id="GO:0009001">
    <property type="term" value="F:serine O-acetyltransferase activity"/>
    <property type="evidence" value="ECO:0007669"/>
    <property type="project" value="InterPro"/>
</dbReference>
<comment type="caution">
    <text evidence="6">The sequence shown here is derived from an EMBL/GenBank/DDBJ whole genome shotgun (WGS) entry which is preliminary data.</text>
</comment>
<dbReference type="InterPro" id="IPR042122">
    <property type="entry name" value="Ser_AcTrfase_N_sf"/>
</dbReference>
<proteinExistence type="predicted"/>
<dbReference type="Gene3D" id="1.10.3130.10">
    <property type="entry name" value="serine acetyltransferase, domain 1"/>
    <property type="match status" value="1"/>
</dbReference>
<evidence type="ECO:0000259" key="5">
    <source>
        <dbReference type="Pfam" id="PF06426"/>
    </source>
</evidence>
<evidence type="ECO:0000256" key="1">
    <source>
        <dbReference type="ARBA" id="ARBA00018522"/>
    </source>
</evidence>
<dbReference type="InterPro" id="IPR045304">
    <property type="entry name" value="LbH_SAT"/>
</dbReference>
<evidence type="ECO:0000313" key="6">
    <source>
        <dbReference type="EMBL" id="MCA6073799.1"/>
    </source>
</evidence>
<evidence type="ECO:0000256" key="2">
    <source>
        <dbReference type="ARBA" id="ARBA00022605"/>
    </source>
</evidence>
<keyword evidence="2" id="KW-0028">Amino-acid biosynthesis</keyword>
<dbReference type="EMBL" id="JAIXNE010000001">
    <property type="protein sequence ID" value="MCA6073799.1"/>
    <property type="molecule type" value="Genomic_DNA"/>
</dbReference>
<evidence type="ECO:0000256" key="3">
    <source>
        <dbReference type="ARBA" id="ARBA00022679"/>
    </source>
</evidence>
<dbReference type="InterPro" id="IPR011004">
    <property type="entry name" value="Trimer_LpxA-like_sf"/>
</dbReference>
<name>A0A9X1HP71_9BACT</name>
<evidence type="ECO:0000313" key="7">
    <source>
        <dbReference type="Proteomes" id="UP001139409"/>
    </source>
</evidence>